<accession>A0ABM1IHU4</accession>
<dbReference type="InterPro" id="IPR002848">
    <property type="entry name" value="Translin_fam"/>
</dbReference>
<evidence type="ECO:0000256" key="11">
    <source>
        <dbReference type="ARBA" id="ARBA00025410"/>
    </source>
</evidence>
<proteinExistence type="inferred from homology"/>
<reference evidence="14" key="1">
    <citation type="submission" date="2025-08" db="UniProtKB">
        <authorList>
            <consortium name="RefSeq"/>
        </authorList>
    </citation>
    <scope>IDENTIFICATION</scope>
    <source>
        <tissue evidence="14">Whole body</tissue>
    </source>
</reference>
<dbReference type="Pfam" id="PF01997">
    <property type="entry name" value="Translin"/>
    <property type="match status" value="1"/>
</dbReference>
<keyword evidence="6" id="KW-0963">Cytoplasm</keyword>
<keyword evidence="8" id="KW-0238">DNA-binding</keyword>
<keyword evidence="13" id="KW-1185">Reference proteome</keyword>
<sequence>MADEVSQIFNAFQDYLNNEQEIREEIRLIVREIEKSARDILMILQNIHNENSVEENIIVSQYCAKARELFEDVRKQYAELAKIVPKDQYYRFNDQWRFVTQRLCFLASLTVYLEVKILATKDTVAEILGIKNNREDGFHLDLEDFLMGLLQLSAELSRFAVNSVTNGDYNRPIEIAKFVNELNAGFRLLNLKNDALRKRFDALKYNVKKIEEVVYDLSIRGLKPITSPSPQEIE</sequence>
<evidence type="ECO:0000256" key="10">
    <source>
        <dbReference type="ARBA" id="ARBA00025374"/>
    </source>
</evidence>
<dbReference type="PANTHER" id="PTHR10741">
    <property type="entry name" value="TRANSLIN AND TRANSLIN ASSOCIATED PROTEIN X"/>
    <property type="match status" value="1"/>
</dbReference>
<evidence type="ECO:0000256" key="2">
    <source>
        <dbReference type="ARBA" id="ARBA00004496"/>
    </source>
</evidence>
<dbReference type="InterPro" id="IPR016069">
    <property type="entry name" value="Translin_C"/>
</dbReference>
<comment type="function">
    <text evidence="11">Exhibits both single-stranded and double-stranded endoribonuclease activity. May act as an activator of RNA-induced silencing complex (RISC) by facilitating endonucleolytic cleavage of the siRNA passenger strand.</text>
</comment>
<evidence type="ECO:0000256" key="8">
    <source>
        <dbReference type="ARBA" id="ARBA00023125"/>
    </source>
</evidence>
<dbReference type="SUPFAM" id="SSF74784">
    <property type="entry name" value="Translin"/>
    <property type="match status" value="1"/>
</dbReference>
<evidence type="ECO:0000256" key="5">
    <source>
        <dbReference type="ARBA" id="ARBA00022196"/>
    </source>
</evidence>
<dbReference type="Gene3D" id="1.20.58.190">
    <property type="entry name" value="Translin, domain 1"/>
    <property type="match status" value="1"/>
</dbReference>
<comment type="subunit">
    <text evidence="4">Ring-shaped heterooctamer of six TSN and two TSNAX subunits, DNA/RNA binding occurs inside the ring.</text>
</comment>
<evidence type="ECO:0000256" key="12">
    <source>
        <dbReference type="ARBA" id="ARBA00030513"/>
    </source>
</evidence>
<dbReference type="Proteomes" id="UP000694924">
    <property type="component" value="Unplaced"/>
</dbReference>
<protein>
    <recommendedName>
        <fullName evidence="5">Translin</fullName>
    </recommendedName>
    <alternativeName>
        <fullName evidence="12">Component 3 of promoter of RISC</fullName>
    </alternativeName>
</protein>
<evidence type="ECO:0000256" key="7">
    <source>
        <dbReference type="ARBA" id="ARBA00022884"/>
    </source>
</evidence>
<comment type="subcellular location">
    <subcellularLocation>
        <location evidence="2">Cytoplasm</location>
    </subcellularLocation>
    <subcellularLocation>
        <location evidence="1">Nucleus</location>
    </subcellularLocation>
</comment>
<evidence type="ECO:0000256" key="9">
    <source>
        <dbReference type="ARBA" id="ARBA00023242"/>
    </source>
</evidence>
<evidence type="ECO:0000256" key="1">
    <source>
        <dbReference type="ARBA" id="ARBA00004123"/>
    </source>
</evidence>
<comment type="similarity">
    <text evidence="3">Belongs to the translin family.</text>
</comment>
<dbReference type="InterPro" id="IPR033956">
    <property type="entry name" value="Translin"/>
</dbReference>
<keyword evidence="7" id="KW-0694">RNA-binding</keyword>
<evidence type="ECO:0000256" key="6">
    <source>
        <dbReference type="ARBA" id="ARBA00022490"/>
    </source>
</evidence>
<comment type="function">
    <text evidence="10">DNA-binding protein that specifically recognizes consensus sequences at the breakpoint junctions in chromosomal translocations, mostly involving immunoglobulin (Ig)/T-cell receptor gene segments. Seems to recognize single-stranded DNA ends generated by staggered breaks occurring at recombination hot spots.</text>
</comment>
<dbReference type="GeneID" id="107068159"/>
<dbReference type="CDD" id="cd14819">
    <property type="entry name" value="Translin"/>
    <property type="match status" value="1"/>
</dbReference>
<evidence type="ECO:0000313" key="13">
    <source>
        <dbReference type="Proteomes" id="UP000694924"/>
    </source>
</evidence>
<dbReference type="InterPro" id="IPR036081">
    <property type="entry name" value="Translin_sf"/>
</dbReference>
<dbReference type="Gene3D" id="1.20.58.200">
    <property type="entry name" value="Translin, domain 2"/>
    <property type="match status" value="1"/>
</dbReference>
<evidence type="ECO:0000256" key="3">
    <source>
        <dbReference type="ARBA" id="ARBA00005902"/>
    </source>
</evidence>
<organism evidence="13 14">
    <name type="scientific">Polistes dominula</name>
    <name type="common">European paper wasp</name>
    <name type="synonym">Vespa dominula</name>
    <dbReference type="NCBI Taxonomy" id="743375"/>
    <lineage>
        <taxon>Eukaryota</taxon>
        <taxon>Metazoa</taxon>
        <taxon>Ecdysozoa</taxon>
        <taxon>Arthropoda</taxon>
        <taxon>Hexapoda</taxon>
        <taxon>Insecta</taxon>
        <taxon>Pterygota</taxon>
        <taxon>Neoptera</taxon>
        <taxon>Endopterygota</taxon>
        <taxon>Hymenoptera</taxon>
        <taxon>Apocrita</taxon>
        <taxon>Aculeata</taxon>
        <taxon>Vespoidea</taxon>
        <taxon>Vespidae</taxon>
        <taxon>Polistinae</taxon>
        <taxon>Polistini</taxon>
        <taxon>Polistes</taxon>
    </lineage>
</organism>
<evidence type="ECO:0000313" key="14">
    <source>
        <dbReference type="RefSeq" id="XP_015179781.1"/>
    </source>
</evidence>
<evidence type="ECO:0000256" key="4">
    <source>
        <dbReference type="ARBA" id="ARBA00011685"/>
    </source>
</evidence>
<keyword evidence="9" id="KW-0539">Nucleus</keyword>
<dbReference type="RefSeq" id="XP_015179781.1">
    <property type="nucleotide sequence ID" value="XM_015324295.1"/>
</dbReference>
<gene>
    <name evidence="14" type="primary">LOC107068159</name>
</gene>
<name>A0ABM1IHU4_POLDO</name>
<dbReference type="InterPro" id="IPR016068">
    <property type="entry name" value="Translin_N"/>
</dbReference>